<dbReference type="FunFam" id="3.30.160.60:FF:000207">
    <property type="entry name" value="zinc finger protein SNAI2"/>
    <property type="match status" value="1"/>
</dbReference>
<dbReference type="AlphaFoldDB" id="A0A835NGK1"/>
<keyword evidence="3" id="KW-0678">Repressor</keyword>
<feature type="domain" description="C2H2-type" evidence="17">
    <location>
        <begin position="128"/>
        <end position="155"/>
    </location>
</feature>
<dbReference type="GO" id="GO:0005634">
    <property type="term" value="C:nucleus"/>
    <property type="evidence" value="ECO:0007669"/>
    <property type="project" value="UniProtKB-SubCell"/>
</dbReference>
<dbReference type="PROSITE" id="PS00028">
    <property type="entry name" value="ZINC_FINGER_C2H2_1"/>
    <property type="match status" value="4"/>
</dbReference>
<evidence type="ECO:0000259" key="17">
    <source>
        <dbReference type="PROSITE" id="PS50157"/>
    </source>
</evidence>
<evidence type="ECO:0000313" key="20">
    <source>
        <dbReference type="Proteomes" id="UP000618051"/>
    </source>
</evidence>
<evidence type="ECO:0000256" key="8">
    <source>
        <dbReference type="ARBA" id="ARBA00023015"/>
    </source>
</evidence>
<evidence type="ECO:0000256" key="7">
    <source>
        <dbReference type="ARBA" id="ARBA00022833"/>
    </source>
</evidence>
<protein>
    <recommendedName>
        <fullName evidence="13">Zinc finger protein SNAI2</fullName>
    </recommendedName>
    <alternativeName>
        <fullName evidence="14">Protein snail homolog 2</fullName>
    </alternativeName>
</protein>
<accession>A0A835NGK1</accession>
<comment type="similarity">
    <text evidence="12">Belongs to the snail C2H2-type zinc-finger protein family.</text>
</comment>
<keyword evidence="6 15" id="KW-0863">Zinc-finger</keyword>
<comment type="subcellular location">
    <subcellularLocation>
        <location evidence="1">Nucleus</location>
    </subcellularLocation>
</comment>
<name>A0A835NGK1_9PASS</name>
<dbReference type="FunFam" id="3.30.160.60:FF:000085">
    <property type="entry name" value="Snail zinc finger protein"/>
    <property type="match status" value="1"/>
</dbReference>
<keyword evidence="11" id="KW-0539">Nucleus</keyword>
<evidence type="ECO:0000256" key="5">
    <source>
        <dbReference type="ARBA" id="ARBA00022737"/>
    </source>
</evidence>
<feature type="domain" description="C2H2-type" evidence="17">
    <location>
        <begin position="213"/>
        <end position="240"/>
    </location>
</feature>
<reference evidence="19" key="3">
    <citation type="submission" date="2022-01" db="EMBL/GenBank/DDBJ databases">
        <authorList>
            <person name="Rubenstein D.R."/>
        </authorList>
    </citation>
    <scope>NUCLEOTIDE SEQUENCE</scope>
    <source>
        <strain evidence="19">SS15</strain>
        <tissue evidence="19">Liver</tissue>
    </source>
</reference>
<dbReference type="SUPFAM" id="SSF57667">
    <property type="entry name" value="beta-beta-alpha zinc fingers"/>
    <property type="match status" value="3"/>
</dbReference>
<dbReference type="Gene3D" id="3.30.160.60">
    <property type="entry name" value="Classic Zinc Finger"/>
    <property type="match status" value="4"/>
</dbReference>
<reference evidence="19 20" key="2">
    <citation type="journal article" date="2021" name="J. Hered.">
        <title>Feather Gene Expression Elucidates the Developmental Basis of Plumage Iridescence in African Starlings.</title>
        <authorList>
            <person name="Rubenstein D.R."/>
            <person name="Corvelo A."/>
            <person name="MacManes M.D."/>
            <person name="Maia R."/>
            <person name="Narzisi G."/>
            <person name="Rousaki A."/>
            <person name="Vandenabeele P."/>
            <person name="Shawkey M.D."/>
            <person name="Solomon J."/>
        </authorList>
    </citation>
    <scope>NUCLEOTIDE SEQUENCE [LARGE SCALE GENOMIC DNA]</scope>
    <source>
        <strain evidence="19">SS15</strain>
    </source>
</reference>
<dbReference type="SMART" id="SM00355">
    <property type="entry name" value="ZnF_C2H2"/>
    <property type="match status" value="5"/>
</dbReference>
<evidence type="ECO:0000256" key="6">
    <source>
        <dbReference type="ARBA" id="ARBA00022771"/>
    </source>
</evidence>
<keyword evidence="2" id="KW-0217">Developmental protein</keyword>
<evidence type="ECO:0000256" key="16">
    <source>
        <dbReference type="SAM" id="MobiDB-lite"/>
    </source>
</evidence>
<evidence type="ECO:0000256" key="14">
    <source>
        <dbReference type="ARBA" id="ARBA00041994"/>
    </source>
</evidence>
<evidence type="ECO:0000313" key="19">
    <source>
        <dbReference type="EMBL" id="KAI1243374.1"/>
    </source>
</evidence>
<dbReference type="GO" id="GO:0000981">
    <property type="term" value="F:DNA-binding transcription factor activity, RNA polymerase II-specific"/>
    <property type="evidence" value="ECO:0007669"/>
    <property type="project" value="TreeGrafter"/>
</dbReference>
<evidence type="ECO:0000256" key="15">
    <source>
        <dbReference type="PROSITE-ProRule" id="PRU00042"/>
    </source>
</evidence>
<dbReference type="EMBL" id="JADDUC020000001">
    <property type="protein sequence ID" value="KAI1243374.1"/>
    <property type="molecule type" value="Genomic_DNA"/>
</dbReference>
<comment type="caution">
    <text evidence="18">The sequence shown here is derived from an EMBL/GenBank/DDBJ whole genome shotgun (WGS) entry which is preliminary data.</text>
</comment>
<dbReference type="FunFam" id="3.30.160.60:FF:000942">
    <property type="entry name" value="Snail zinc finger protein"/>
    <property type="match status" value="1"/>
</dbReference>
<evidence type="ECO:0000313" key="18">
    <source>
        <dbReference type="EMBL" id="KAG0114713.1"/>
    </source>
</evidence>
<keyword evidence="4" id="KW-0479">Metal-binding</keyword>
<dbReference type="InterPro" id="IPR050527">
    <property type="entry name" value="Snail/Krueppel_Znf"/>
</dbReference>
<keyword evidence="8" id="KW-0805">Transcription regulation</keyword>
<dbReference type="OrthoDB" id="5428132at2759"/>
<dbReference type="PANTHER" id="PTHR24388">
    <property type="entry name" value="ZINC FINGER PROTEIN"/>
    <property type="match status" value="1"/>
</dbReference>
<dbReference type="Proteomes" id="UP000618051">
    <property type="component" value="Unassembled WGS sequence"/>
</dbReference>
<dbReference type="PROSITE" id="PS50157">
    <property type="entry name" value="ZINC_FINGER_C2H2_2"/>
    <property type="match status" value="5"/>
</dbReference>
<dbReference type="GO" id="GO:0008270">
    <property type="term" value="F:zinc ion binding"/>
    <property type="evidence" value="ECO:0007669"/>
    <property type="project" value="UniProtKB-KW"/>
</dbReference>
<dbReference type="EMBL" id="JADDUC010000269">
    <property type="protein sequence ID" value="KAG0114713.1"/>
    <property type="molecule type" value="Genomic_DNA"/>
</dbReference>
<keyword evidence="20" id="KW-1185">Reference proteome</keyword>
<evidence type="ECO:0000256" key="3">
    <source>
        <dbReference type="ARBA" id="ARBA00022491"/>
    </source>
</evidence>
<keyword evidence="5" id="KW-0677">Repeat</keyword>
<dbReference type="Pfam" id="PF00096">
    <property type="entry name" value="zf-C2H2"/>
    <property type="match status" value="5"/>
</dbReference>
<keyword evidence="7" id="KW-0862">Zinc</keyword>
<evidence type="ECO:0000256" key="2">
    <source>
        <dbReference type="ARBA" id="ARBA00022473"/>
    </source>
</evidence>
<dbReference type="InterPro" id="IPR036236">
    <property type="entry name" value="Znf_C2H2_sf"/>
</dbReference>
<reference evidence="18" key="1">
    <citation type="submission" date="2020-10" db="EMBL/GenBank/DDBJ databases">
        <title>Feather gene expression reveals the developmental basis of iridescence in African starlings.</title>
        <authorList>
            <person name="Rubenstein D.R."/>
        </authorList>
    </citation>
    <scope>NUCLEOTIDE SEQUENCE</scope>
    <source>
        <strain evidence="18">SS15</strain>
        <tissue evidence="18">Liver</tissue>
    </source>
</reference>
<evidence type="ECO:0000256" key="1">
    <source>
        <dbReference type="ARBA" id="ARBA00004123"/>
    </source>
</evidence>
<evidence type="ECO:0000256" key="12">
    <source>
        <dbReference type="ARBA" id="ARBA00037948"/>
    </source>
</evidence>
<feature type="domain" description="C2H2-type" evidence="17">
    <location>
        <begin position="241"/>
        <end position="260"/>
    </location>
</feature>
<feature type="region of interest" description="Disordered" evidence="16">
    <location>
        <begin position="76"/>
        <end position="115"/>
    </location>
</feature>
<evidence type="ECO:0000256" key="11">
    <source>
        <dbReference type="ARBA" id="ARBA00023242"/>
    </source>
</evidence>
<keyword evidence="10" id="KW-0804">Transcription</keyword>
<sequence length="653" mass="73537">MPRSFLVKKHFNSSKKPNYSELDTHTVIISPYLYESYPVPIIPQPEILSSVAYNPITVWTTTGLLPSPLPNDLSPLSGYPSSLGRVSPPPPSDTSSKDHSGSESPISDEEERIQSKLSDPHAIEAEKFQCSLCNKTYSTFSGLAKHKQLHCDAQSRKSFSCKYCDKEYVSLGALKMHIRTHTLPCVCKICGKAFSRPWLLQGHIRTHTGEKPFSCPHCNRAFADRSNLRAHLQTHSDVKKYQCKNCSKTFSRMSLLHKHEESGCCNVVQILPLGYSVHLLSMMFFQCSEKSRTTSAIGCKVQLLILVIKHPWDWPLALRPTGKEEHPIPLEEGGCAQLAYWEWSQDHDDLWTISGKCLTVLFLTYLGSPLPPAEPTLVHSDALKATRQPGSEWLVPTRSFCWLLASSSSPTQPSSIRVESRKNMSLLDLFNLQGLLAKDSDNILLVTRKKRYDDPTPQMHAKYVLDLCFLTLRTHFSSTEINYQARRKRECEMADLVLQCRGPWSLAPEVKFSEETNIRLNCLHSGTSVKLKLNFHLSSAFALFSPKRQSKIQTNSFPPGDTGEERWLRPHFQGRGSLEALSGRCRPAVHTCKVQGAQPGEVHMLIYATSFPLHSSCVYTIIQHTIDNPRKSLHYRGLPVAAAGTWQRWLSAI</sequence>
<feature type="domain" description="C2H2-type" evidence="17">
    <location>
        <begin position="159"/>
        <end position="182"/>
    </location>
</feature>
<evidence type="ECO:0000256" key="13">
    <source>
        <dbReference type="ARBA" id="ARBA00041200"/>
    </source>
</evidence>
<dbReference type="GO" id="GO:0000978">
    <property type="term" value="F:RNA polymerase II cis-regulatory region sequence-specific DNA binding"/>
    <property type="evidence" value="ECO:0007669"/>
    <property type="project" value="TreeGrafter"/>
</dbReference>
<dbReference type="PANTHER" id="PTHR24388:SF42">
    <property type="entry name" value="ZINC FINGER PROTEIN SNAI2"/>
    <property type="match status" value="1"/>
</dbReference>
<gene>
    <name evidence="19" type="ORF">IHE44_0000977</name>
    <name evidence="18" type="ORF">IHE44_007313</name>
</gene>
<evidence type="ECO:0000256" key="4">
    <source>
        <dbReference type="ARBA" id="ARBA00022723"/>
    </source>
</evidence>
<evidence type="ECO:0000256" key="10">
    <source>
        <dbReference type="ARBA" id="ARBA00023163"/>
    </source>
</evidence>
<dbReference type="FunFam" id="3.30.160.60:FF:001114">
    <property type="entry name" value="Zinc finger protein SNAI2"/>
    <property type="match status" value="1"/>
</dbReference>
<dbReference type="InterPro" id="IPR013087">
    <property type="entry name" value="Znf_C2H2_type"/>
</dbReference>
<proteinExistence type="inferred from homology"/>
<evidence type="ECO:0000256" key="9">
    <source>
        <dbReference type="ARBA" id="ARBA00023125"/>
    </source>
</evidence>
<keyword evidence="9" id="KW-0238">DNA-binding</keyword>
<feature type="domain" description="C2H2-type" evidence="17">
    <location>
        <begin position="185"/>
        <end position="212"/>
    </location>
</feature>
<organism evidence="18">
    <name type="scientific">Lamprotornis superbus</name>
    <dbReference type="NCBI Taxonomy" id="245042"/>
    <lineage>
        <taxon>Eukaryota</taxon>
        <taxon>Metazoa</taxon>
        <taxon>Chordata</taxon>
        <taxon>Craniata</taxon>
        <taxon>Vertebrata</taxon>
        <taxon>Euteleostomi</taxon>
        <taxon>Archelosauria</taxon>
        <taxon>Archosauria</taxon>
        <taxon>Dinosauria</taxon>
        <taxon>Saurischia</taxon>
        <taxon>Theropoda</taxon>
        <taxon>Coelurosauria</taxon>
        <taxon>Aves</taxon>
        <taxon>Neognathae</taxon>
        <taxon>Neoaves</taxon>
        <taxon>Telluraves</taxon>
        <taxon>Australaves</taxon>
        <taxon>Passeriformes</taxon>
        <taxon>Sturnidae</taxon>
        <taxon>Lamprotornis</taxon>
    </lineage>
</organism>